<evidence type="ECO:0000256" key="1">
    <source>
        <dbReference type="ARBA" id="ARBA00000609"/>
    </source>
</evidence>
<evidence type="ECO:0000256" key="6">
    <source>
        <dbReference type="ARBA" id="ARBA00022501"/>
    </source>
</evidence>
<evidence type="ECO:0000256" key="14">
    <source>
        <dbReference type="ARBA" id="ARBA00040552"/>
    </source>
</evidence>
<keyword evidence="12" id="KW-0413">Isomerase</keyword>
<dbReference type="SUPFAM" id="SSF49764">
    <property type="entry name" value="HSP20-like chaperones"/>
    <property type="match status" value="1"/>
</dbReference>
<dbReference type="PANTHER" id="PTHR22932">
    <property type="entry name" value="TELOMERASE-BINDING PROTEIN P23 HSP90 CO-CHAPERONE"/>
    <property type="match status" value="1"/>
</dbReference>
<keyword evidence="7" id="KW-0444">Lipid biosynthesis</keyword>
<dbReference type="GO" id="GO:0051879">
    <property type="term" value="F:Hsp90 protein binding"/>
    <property type="evidence" value="ECO:0007669"/>
    <property type="project" value="InterPro"/>
</dbReference>
<name>A0A444UX37_ACIRT</name>
<dbReference type="CDD" id="cd00237">
    <property type="entry name" value="p23"/>
    <property type="match status" value="1"/>
</dbReference>
<sequence>MEANNHYNYSGHSSMSASSGLKRSSGETLYTNGSTMSFPQQGKNLNGEMNVNGITTAIGTSGSGSLPSTAYSLMGNHHQPNLGYDYLWDLAQYPSAMGGGTHHKDSPAGVATQQHFQGHGQYQLNGGVGMRQPPNTAAIPGRVGQQFWGGNATNSQQQNSSPSSLMNFNSHGMYAAYQSQPHAPTPQQHQHYGMVPNGLPYYTAPPAVAVSPPVTGTPENRAVSIGDSTVGASQPLVGPAAASPCAEPEAFLPEPALEKPLNDSSVIDDSLNSTSDNMASDPATGKWYDRRDSVFIEFCVEDSKDVKVNFENSKLSFSCLGGVDNVKYLNEVDLFDAVDPNVSKHKRTDRSVLCCLRKAEAGKSWPRVTKDKAKLNWLSVDFNNWKDWEDDSDEEASSFDRFSDKCQIWSKETQEYLYSWKEELSQL</sequence>
<evidence type="ECO:0000256" key="9">
    <source>
        <dbReference type="ARBA" id="ARBA00022832"/>
    </source>
</evidence>
<feature type="region of interest" description="Disordered" evidence="16">
    <location>
        <begin position="1"/>
        <end position="39"/>
    </location>
</feature>
<dbReference type="GO" id="GO:0050220">
    <property type="term" value="F:prostaglandin-E synthase activity"/>
    <property type="evidence" value="ECO:0007669"/>
    <property type="project" value="UniProtKB-EC"/>
</dbReference>
<dbReference type="GO" id="GO:0005634">
    <property type="term" value="C:nucleus"/>
    <property type="evidence" value="ECO:0007669"/>
    <property type="project" value="TreeGrafter"/>
</dbReference>
<evidence type="ECO:0000256" key="16">
    <source>
        <dbReference type="SAM" id="MobiDB-lite"/>
    </source>
</evidence>
<evidence type="ECO:0000256" key="11">
    <source>
        <dbReference type="ARBA" id="ARBA00023160"/>
    </source>
</evidence>
<comment type="subcellular location">
    <subcellularLocation>
        <location evidence="2">Cytoplasm</location>
    </subcellularLocation>
</comment>
<protein>
    <recommendedName>
        <fullName evidence="14">Prostaglandin E synthase 3</fullName>
        <ecNumber evidence="4">5.3.99.3</ecNumber>
    </recommendedName>
    <alternativeName>
        <fullName evidence="15">Cytosolic prostaglandin E2 synthase</fullName>
    </alternativeName>
</protein>
<proteinExistence type="inferred from homology"/>
<evidence type="ECO:0000256" key="10">
    <source>
        <dbReference type="ARBA" id="ARBA00023098"/>
    </source>
</evidence>
<dbReference type="PROSITE" id="PS51203">
    <property type="entry name" value="CS"/>
    <property type="match status" value="1"/>
</dbReference>
<dbReference type="AlphaFoldDB" id="A0A444UX37"/>
<comment type="similarity">
    <text evidence="13">Belongs to the p23/wos2 family.</text>
</comment>
<evidence type="ECO:0000256" key="13">
    <source>
        <dbReference type="ARBA" id="ARBA00025733"/>
    </source>
</evidence>
<evidence type="ECO:0000256" key="3">
    <source>
        <dbReference type="ARBA" id="ARBA00004702"/>
    </source>
</evidence>
<dbReference type="Gene3D" id="2.60.40.790">
    <property type="match status" value="1"/>
</dbReference>
<dbReference type="EC" id="5.3.99.3" evidence="4"/>
<evidence type="ECO:0000256" key="7">
    <source>
        <dbReference type="ARBA" id="ARBA00022516"/>
    </source>
</evidence>
<organism evidence="18 19">
    <name type="scientific">Acipenser ruthenus</name>
    <name type="common">Sterlet sturgeon</name>
    <dbReference type="NCBI Taxonomy" id="7906"/>
    <lineage>
        <taxon>Eukaryota</taxon>
        <taxon>Metazoa</taxon>
        <taxon>Chordata</taxon>
        <taxon>Craniata</taxon>
        <taxon>Vertebrata</taxon>
        <taxon>Euteleostomi</taxon>
        <taxon>Actinopterygii</taxon>
        <taxon>Chondrostei</taxon>
        <taxon>Acipenseriformes</taxon>
        <taxon>Acipenseridae</taxon>
        <taxon>Acipenser</taxon>
    </lineage>
</organism>
<dbReference type="FunFam" id="2.60.40.790:FF:000003">
    <property type="entry name" value="prostaglandin E synthase 3"/>
    <property type="match status" value="1"/>
</dbReference>
<comment type="caution">
    <text evidence="18">The sequence shown here is derived from an EMBL/GenBank/DDBJ whole genome shotgun (WGS) entry which is preliminary data.</text>
</comment>
<dbReference type="InterPro" id="IPR008978">
    <property type="entry name" value="HSP20-like_chaperone"/>
</dbReference>
<dbReference type="GO" id="GO:0005829">
    <property type="term" value="C:cytosol"/>
    <property type="evidence" value="ECO:0007669"/>
    <property type="project" value="TreeGrafter"/>
</dbReference>
<evidence type="ECO:0000256" key="8">
    <source>
        <dbReference type="ARBA" id="ARBA00022585"/>
    </source>
</evidence>
<dbReference type="GO" id="GO:0006457">
    <property type="term" value="P:protein folding"/>
    <property type="evidence" value="ECO:0007669"/>
    <property type="project" value="TreeGrafter"/>
</dbReference>
<keyword evidence="6" id="KW-0644">Prostaglandin metabolism</keyword>
<dbReference type="GO" id="GO:1905323">
    <property type="term" value="P:telomerase holoenzyme complex assembly"/>
    <property type="evidence" value="ECO:0007669"/>
    <property type="project" value="TreeGrafter"/>
</dbReference>
<evidence type="ECO:0000313" key="19">
    <source>
        <dbReference type="Proteomes" id="UP000289886"/>
    </source>
</evidence>
<dbReference type="PANTHER" id="PTHR22932:SF3">
    <property type="entry name" value="PROSTAGLANDIN E SYNTHASE 3"/>
    <property type="match status" value="1"/>
</dbReference>
<dbReference type="Proteomes" id="UP000289886">
    <property type="component" value="Unassembled WGS sequence"/>
</dbReference>
<dbReference type="GO" id="GO:0001516">
    <property type="term" value="P:prostaglandin biosynthetic process"/>
    <property type="evidence" value="ECO:0007669"/>
    <property type="project" value="UniProtKB-KW"/>
</dbReference>
<dbReference type="InterPro" id="IPR007052">
    <property type="entry name" value="CS_dom"/>
</dbReference>
<dbReference type="GO" id="GO:0051131">
    <property type="term" value="P:chaperone-mediated protein complex assembly"/>
    <property type="evidence" value="ECO:0007669"/>
    <property type="project" value="TreeGrafter"/>
</dbReference>
<dbReference type="GO" id="GO:0007004">
    <property type="term" value="P:telomere maintenance via telomerase"/>
    <property type="evidence" value="ECO:0007669"/>
    <property type="project" value="TreeGrafter"/>
</dbReference>
<accession>A0A444UX37</accession>
<evidence type="ECO:0000256" key="12">
    <source>
        <dbReference type="ARBA" id="ARBA00023235"/>
    </source>
</evidence>
<comment type="pathway">
    <text evidence="3">Lipid metabolism; prostaglandin biosynthesis.</text>
</comment>
<evidence type="ECO:0000256" key="2">
    <source>
        <dbReference type="ARBA" id="ARBA00004496"/>
    </source>
</evidence>
<feature type="compositionally biased region" description="Polar residues" evidence="16">
    <location>
        <begin position="26"/>
        <end position="39"/>
    </location>
</feature>
<evidence type="ECO:0000256" key="5">
    <source>
        <dbReference type="ARBA" id="ARBA00022490"/>
    </source>
</evidence>
<evidence type="ECO:0000313" key="18">
    <source>
        <dbReference type="EMBL" id="RXM92740.1"/>
    </source>
</evidence>
<gene>
    <name evidence="18" type="ORF">EOD39_19805</name>
</gene>
<keyword evidence="19" id="KW-1185">Reference proteome</keyword>
<dbReference type="Pfam" id="PF04969">
    <property type="entry name" value="CS"/>
    <property type="match status" value="1"/>
</dbReference>
<dbReference type="InterPro" id="IPR045250">
    <property type="entry name" value="p23-like"/>
</dbReference>
<comment type="catalytic activity">
    <reaction evidence="1">
        <text>prostaglandin H2 = prostaglandin E2</text>
        <dbReference type="Rhea" id="RHEA:12893"/>
        <dbReference type="ChEBI" id="CHEBI:57405"/>
        <dbReference type="ChEBI" id="CHEBI:606564"/>
        <dbReference type="EC" id="5.3.99.3"/>
    </reaction>
</comment>
<feature type="compositionally biased region" description="Low complexity" evidence="16">
    <location>
        <begin position="10"/>
        <end position="19"/>
    </location>
</feature>
<keyword evidence="9" id="KW-0276">Fatty acid metabolism</keyword>
<evidence type="ECO:0000256" key="15">
    <source>
        <dbReference type="ARBA" id="ARBA00042997"/>
    </source>
</evidence>
<feature type="domain" description="CS" evidence="17">
    <location>
        <begin position="280"/>
        <end position="369"/>
    </location>
</feature>
<reference evidence="18 19" key="1">
    <citation type="submission" date="2019-01" db="EMBL/GenBank/DDBJ databases">
        <title>Draft Genome and Complete Hox-Cluster Characterization of the Sterlet Sturgeon (Acipenser ruthenus).</title>
        <authorList>
            <person name="Wei Q."/>
        </authorList>
    </citation>
    <scope>NUCLEOTIDE SEQUENCE [LARGE SCALE GENOMIC DNA]</scope>
    <source>
        <strain evidence="18">WHYD16114868_AA</strain>
        <tissue evidence="18">Blood</tissue>
    </source>
</reference>
<dbReference type="EMBL" id="SCEB01005728">
    <property type="protein sequence ID" value="RXM92740.1"/>
    <property type="molecule type" value="Genomic_DNA"/>
</dbReference>
<evidence type="ECO:0000256" key="4">
    <source>
        <dbReference type="ARBA" id="ARBA00012203"/>
    </source>
</evidence>
<evidence type="ECO:0000259" key="17">
    <source>
        <dbReference type="PROSITE" id="PS51203"/>
    </source>
</evidence>
<keyword evidence="10" id="KW-0443">Lipid metabolism</keyword>
<keyword evidence="5" id="KW-0963">Cytoplasm</keyword>
<dbReference type="GO" id="GO:0051087">
    <property type="term" value="F:protein-folding chaperone binding"/>
    <property type="evidence" value="ECO:0007669"/>
    <property type="project" value="TreeGrafter"/>
</dbReference>
<keyword evidence="11" id="KW-0275">Fatty acid biosynthesis</keyword>
<keyword evidence="8" id="KW-0643">Prostaglandin biosynthesis</keyword>